<evidence type="ECO:0000313" key="5">
    <source>
        <dbReference type="Proteomes" id="UP000664495"/>
    </source>
</evidence>
<evidence type="ECO:0000259" key="3">
    <source>
        <dbReference type="Pfam" id="PF11611"/>
    </source>
</evidence>
<dbReference type="Proteomes" id="UP000664495">
    <property type="component" value="Unassembled WGS sequence"/>
</dbReference>
<feature type="chain" id="PRO_5046031425" evidence="2">
    <location>
        <begin position="22"/>
        <end position="160"/>
    </location>
</feature>
<dbReference type="PROSITE" id="PS51257">
    <property type="entry name" value="PROKAR_LIPOPROTEIN"/>
    <property type="match status" value="1"/>
</dbReference>
<name>A0ABS3HCP6_9ENTE</name>
<dbReference type="EMBL" id="JAFLVR010000006">
    <property type="protein sequence ID" value="MBO0451210.1"/>
    <property type="molecule type" value="Genomic_DNA"/>
</dbReference>
<proteinExistence type="predicted"/>
<accession>A0ABS3HCP6</accession>
<gene>
    <name evidence="4" type="ORF">JZO85_02960</name>
</gene>
<feature type="signal peptide" evidence="2">
    <location>
        <begin position="1"/>
        <end position="21"/>
    </location>
</feature>
<dbReference type="InterPro" id="IPR029050">
    <property type="entry name" value="Immunoprotect_excell_Ig-like"/>
</dbReference>
<sequence>MKKLLLSVIAACFLLTGCAAGNDKESSSSGETSVSVAKVEVKDGLNAPFTADGMEMKLTEVSSSESVDQAKKPKQLITFTVEYKNIGTQDKGMGAIDFRLVTDKKDKTYNVTEEMEAFGGVLAPEKASKGKLYYLIGPGEKPTKLEYAPADKPLKTWNLK</sequence>
<keyword evidence="1 2" id="KW-0732">Signal</keyword>
<dbReference type="InterPro" id="IPR029051">
    <property type="entry name" value="DUF4352"/>
</dbReference>
<dbReference type="Gene3D" id="2.60.40.1240">
    <property type="match status" value="1"/>
</dbReference>
<evidence type="ECO:0000313" key="4">
    <source>
        <dbReference type="EMBL" id="MBO0451210.1"/>
    </source>
</evidence>
<evidence type="ECO:0000256" key="2">
    <source>
        <dbReference type="SAM" id="SignalP"/>
    </source>
</evidence>
<organism evidence="4 5">
    <name type="scientific">Candidatus Enterococcus murrayae</name>
    <dbReference type="NCBI Taxonomy" id="2815321"/>
    <lineage>
        <taxon>Bacteria</taxon>
        <taxon>Bacillati</taxon>
        <taxon>Bacillota</taxon>
        <taxon>Bacilli</taxon>
        <taxon>Lactobacillales</taxon>
        <taxon>Enterococcaceae</taxon>
        <taxon>Enterococcus</taxon>
    </lineage>
</organism>
<dbReference type="RefSeq" id="WP_207107027.1">
    <property type="nucleotide sequence ID" value="NZ_JAFLVR010000006.1"/>
</dbReference>
<feature type="domain" description="DUF4352" evidence="3">
    <location>
        <begin position="45"/>
        <end position="148"/>
    </location>
</feature>
<reference evidence="4 5" key="1">
    <citation type="submission" date="2021-03" db="EMBL/GenBank/DDBJ databases">
        <title>Enterococcal diversity collection.</title>
        <authorList>
            <person name="Gilmore M.S."/>
            <person name="Schwartzman J."/>
            <person name="Van Tyne D."/>
            <person name="Martin M."/>
            <person name="Earl A.M."/>
            <person name="Manson A.L."/>
            <person name="Straub T."/>
            <person name="Salamzade R."/>
            <person name="Saavedra J."/>
            <person name="Lebreton F."/>
            <person name="Prichula J."/>
            <person name="Schaufler K."/>
            <person name="Gaca A."/>
            <person name="Sgardioli B."/>
            <person name="Wagenaar J."/>
            <person name="Strong T."/>
        </authorList>
    </citation>
    <scope>NUCLEOTIDE SEQUENCE [LARGE SCALE GENOMIC DNA]</scope>
    <source>
        <strain evidence="4 5">MJM16</strain>
    </source>
</reference>
<keyword evidence="5" id="KW-1185">Reference proteome</keyword>
<protein>
    <submittedName>
        <fullName evidence="4">DUF4352 domain-containing protein</fullName>
    </submittedName>
</protein>
<evidence type="ECO:0000256" key="1">
    <source>
        <dbReference type="ARBA" id="ARBA00022729"/>
    </source>
</evidence>
<dbReference type="Pfam" id="PF11611">
    <property type="entry name" value="DUF4352"/>
    <property type="match status" value="1"/>
</dbReference>
<comment type="caution">
    <text evidence="4">The sequence shown here is derived from an EMBL/GenBank/DDBJ whole genome shotgun (WGS) entry which is preliminary data.</text>
</comment>